<proteinExistence type="predicted"/>
<gene>
    <name evidence="1" type="ORF">PPENT_87.1.T0170388</name>
</gene>
<dbReference type="AlphaFoldDB" id="A0A8S1TAG0"/>
<evidence type="ECO:0000313" key="2">
    <source>
        <dbReference type="Proteomes" id="UP000689195"/>
    </source>
</evidence>
<evidence type="ECO:0000313" key="1">
    <source>
        <dbReference type="EMBL" id="CAD8148244.1"/>
    </source>
</evidence>
<dbReference type="EMBL" id="CAJJDO010000017">
    <property type="protein sequence ID" value="CAD8148244.1"/>
    <property type="molecule type" value="Genomic_DNA"/>
</dbReference>
<comment type="caution">
    <text evidence="1">The sequence shown here is derived from an EMBL/GenBank/DDBJ whole genome shotgun (WGS) entry which is preliminary data.</text>
</comment>
<keyword evidence="2" id="KW-1185">Reference proteome</keyword>
<organism evidence="1 2">
    <name type="scientific">Paramecium pentaurelia</name>
    <dbReference type="NCBI Taxonomy" id="43138"/>
    <lineage>
        <taxon>Eukaryota</taxon>
        <taxon>Sar</taxon>
        <taxon>Alveolata</taxon>
        <taxon>Ciliophora</taxon>
        <taxon>Intramacronucleata</taxon>
        <taxon>Oligohymenophorea</taxon>
        <taxon>Peniculida</taxon>
        <taxon>Parameciidae</taxon>
        <taxon>Paramecium</taxon>
    </lineage>
</organism>
<reference evidence="1" key="1">
    <citation type="submission" date="2021-01" db="EMBL/GenBank/DDBJ databases">
        <authorList>
            <consortium name="Genoscope - CEA"/>
            <person name="William W."/>
        </authorList>
    </citation>
    <scope>NUCLEOTIDE SEQUENCE</scope>
</reference>
<dbReference type="Proteomes" id="UP000689195">
    <property type="component" value="Unassembled WGS sequence"/>
</dbReference>
<accession>A0A8S1TAG0</accession>
<sequence>MGLNVKYHIVVYENDSIVKDYQIDIEIKITQVTLKKLQNLKMENMFGKKCHLRINLIQIIQKSQQIKQLRKFNNLQIKMDHILLFQMIVNLLQTK</sequence>
<name>A0A8S1TAG0_9CILI</name>
<protein>
    <submittedName>
        <fullName evidence="1">Uncharacterized protein</fullName>
    </submittedName>
</protein>